<protein>
    <submittedName>
        <fullName evidence="5">Transcriptional regulator</fullName>
    </submittedName>
</protein>
<evidence type="ECO:0000256" key="3">
    <source>
        <dbReference type="ARBA" id="ARBA00023163"/>
    </source>
</evidence>
<dbReference type="Gene3D" id="1.10.10.60">
    <property type="entry name" value="Homeodomain-like"/>
    <property type="match status" value="1"/>
</dbReference>
<dbReference type="InterPro" id="IPR018062">
    <property type="entry name" value="HTH_AraC-typ_CS"/>
</dbReference>
<dbReference type="PROSITE" id="PS01124">
    <property type="entry name" value="HTH_ARAC_FAMILY_2"/>
    <property type="match status" value="1"/>
</dbReference>
<dbReference type="Proteomes" id="UP000321058">
    <property type="component" value="Unassembled WGS sequence"/>
</dbReference>
<evidence type="ECO:0000313" key="5">
    <source>
        <dbReference type="EMBL" id="GEP55436.1"/>
    </source>
</evidence>
<dbReference type="GO" id="GO:0003700">
    <property type="term" value="F:DNA-binding transcription factor activity"/>
    <property type="evidence" value="ECO:0007669"/>
    <property type="project" value="InterPro"/>
</dbReference>
<dbReference type="InterPro" id="IPR050204">
    <property type="entry name" value="AraC_XylS_family_regulators"/>
</dbReference>
<reference evidence="5 6" key="1">
    <citation type="submission" date="2019-07" db="EMBL/GenBank/DDBJ databases">
        <title>Whole genome shotgun sequence of Reyranella soli NBRC 108950.</title>
        <authorList>
            <person name="Hosoyama A."/>
            <person name="Uohara A."/>
            <person name="Ohji S."/>
            <person name="Ichikawa N."/>
        </authorList>
    </citation>
    <scope>NUCLEOTIDE SEQUENCE [LARGE SCALE GENOMIC DNA]</scope>
    <source>
        <strain evidence="5 6">NBRC 108950</strain>
    </source>
</reference>
<dbReference type="PANTHER" id="PTHR46796:SF6">
    <property type="entry name" value="ARAC SUBFAMILY"/>
    <property type="match status" value="1"/>
</dbReference>
<dbReference type="AlphaFoldDB" id="A0A512N8X1"/>
<keyword evidence="1" id="KW-0805">Transcription regulation</keyword>
<dbReference type="InterPro" id="IPR035418">
    <property type="entry name" value="AraC-bd_2"/>
</dbReference>
<dbReference type="PANTHER" id="PTHR46796">
    <property type="entry name" value="HTH-TYPE TRANSCRIPTIONAL ACTIVATOR RHAS-RELATED"/>
    <property type="match status" value="1"/>
</dbReference>
<dbReference type="Pfam" id="PF14525">
    <property type="entry name" value="AraC_binding_2"/>
    <property type="match status" value="1"/>
</dbReference>
<dbReference type="PRINTS" id="PR00032">
    <property type="entry name" value="HTHARAC"/>
</dbReference>
<dbReference type="SUPFAM" id="SSF46689">
    <property type="entry name" value="Homeodomain-like"/>
    <property type="match status" value="1"/>
</dbReference>
<dbReference type="InterPro" id="IPR009057">
    <property type="entry name" value="Homeodomain-like_sf"/>
</dbReference>
<keyword evidence="3" id="KW-0804">Transcription</keyword>
<evidence type="ECO:0000259" key="4">
    <source>
        <dbReference type="PROSITE" id="PS01124"/>
    </source>
</evidence>
<proteinExistence type="predicted"/>
<evidence type="ECO:0000256" key="2">
    <source>
        <dbReference type="ARBA" id="ARBA00023125"/>
    </source>
</evidence>
<dbReference type="Pfam" id="PF12833">
    <property type="entry name" value="HTH_18"/>
    <property type="match status" value="1"/>
</dbReference>
<dbReference type="EMBL" id="BKAJ01000038">
    <property type="protein sequence ID" value="GEP55436.1"/>
    <property type="molecule type" value="Genomic_DNA"/>
</dbReference>
<dbReference type="SMART" id="SM00342">
    <property type="entry name" value="HTH_ARAC"/>
    <property type="match status" value="1"/>
</dbReference>
<keyword evidence="6" id="KW-1185">Reference proteome</keyword>
<name>A0A512N8X1_9HYPH</name>
<evidence type="ECO:0000256" key="1">
    <source>
        <dbReference type="ARBA" id="ARBA00023015"/>
    </source>
</evidence>
<feature type="domain" description="HTH araC/xylS-type" evidence="4">
    <location>
        <begin position="215"/>
        <end position="316"/>
    </location>
</feature>
<dbReference type="GO" id="GO:0043565">
    <property type="term" value="F:sequence-specific DNA binding"/>
    <property type="evidence" value="ECO:0007669"/>
    <property type="project" value="InterPro"/>
</dbReference>
<keyword evidence="2" id="KW-0238">DNA-binding</keyword>
<dbReference type="PROSITE" id="PS00041">
    <property type="entry name" value="HTH_ARAC_FAMILY_1"/>
    <property type="match status" value="1"/>
</dbReference>
<accession>A0A512N8X1</accession>
<gene>
    <name evidence="5" type="ORF">RSO01_26020</name>
</gene>
<comment type="caution">
    <text evidence="5">The sequence shown here is derived from an EMBL/GenBank/DDBJ whole genome shotgun (WGS) entry which is preliminary data.</text>
</comment>
<dbReference type="InterPro" id="IPR020449">
    <property type="entry name" value="Tscrpt_reg_AraC-type_HTH"/>
</dbReference>
<evidence type="ECO:0000313" key="6">
    <source>
        <dbReference type="Proteomes" id="UP000321058"/>
    </source>
</evidence>
<organism evidence="5 6">
    <name type="scientific">Reyranella soli</name>
    <dbReference type="NCBI Taxonomy" id="1230389"/>
    <lineage>
        <taxon>Bacteria</taxon>
        <taxon>Pseudomonadati</taxon>
        <taxon>Pseudomonadota</taxon>
        <taxon>Alphaproteobacteria</taxon>
        <taxon>Hyphomicrobiales</taxon>
        <taxon>Reyranellaceae</taxon>
        <taxon>Reyranella</taxon>
    </lineage>
</organism>
<dbReference type="InterPro" id="IPR018060">
    <property type="entry name" value="HTH_AraC"/>
</dbReference>
<sequence>MDEVGQLLVHTTDGVPANQRLAYWREGVMRRMVPLGVEGTANPFRGRMRRIVGDGLELIEFASEDVVAVRSPERCRIDGCDDVTIDLMRRSSNTLMEHGGTQQVKAGDLYLVDYAKPSEVRRGRHCTVGLTMSRRLARDVLGDDIAPRAGMKFAASGLARVLWHHLQATFDEAGRMAVAERAAAAKAAKDMGLALLQATHECMADPDRFAHGFHRAALGLIDHECGDPNLTPERIAFALDCSRAALYRAFAKHGEGVSAAIWQARLERARRTLGSPEGIGLLVAEVAVLSGFREMSNFTRMFKRRYGMTPSDARKQD</sequence>